<dbReference type="AlphaFoldDB" id="A0A0K2TYY1"/>
<accession>A0A0K2TYY1</accession>
<name>A0A0K2TYY1_LEPSM</name>
<organism evidence="1">
    <name type="scientific">Lepeophtheirus salmonis</name>
    <name type="common">Salmon louse</name>
    <name type="synonym">Caligus salmonis</name>
    <dbReference type="NCBI Taxonomy" id="72036"/>
    <lineage>
        <taxon>Eukaryota</taxon>
        <taxon>Metazoa</taxon>
        <taxon>Ecdysozoa</taxon>
        <taxon>Arthropoda</taxon>
        <taxon>Crustacea</taxon>
        <taxon>Multicrustacea</taxon>
        <taxon>Hexanauplia</taxon>
        <taxon>Copepoda</taxon>
        <taxon>Siphonostomatoida</taxon>
        <taxon>Caligidae</taxon>
        <taxon>Lepeophtheirus</taxon>
    </lineage>
</organism>
<dbReference type="EMBL" id="HACA01013878">
    <property type="protein sequence ID" value="CDW31239.1"/>
    <property type="molecule type" value="Transcribed_RNA"/>
</dbReference>
<sequence>FGLGVFDILYSYLNTYFVLIEKVNHYDSFLLNIPTCVIITITLKTNTVSLHIF</sequence>
<evidence type="ECO:0000313" key="1">
    <source>
        <dbReference type="EMBL" id="CDW31239.1"/>
    </source>
</evidence>
<reference evidence="1" key="1">
    <citation type="submission" date="2014-05" db="EMBL/GenBank/DDBJ databases">
        <authorList>
            <person name="Chronopoulou M."/>
        </authorList>
    </citation>
    <scope>NUCLEOTIDE SEQUENCE</scope>
    <source>
        <tissue evidence="1">Whole organism</tissue>
    </source>
</reference>
<protein>
    <submittedName>
        <fullName evidence="1">Uncharacterized protein</fullName>
    </submittedName>
</protein>
<proteinExistence type="predicted"/>
<feature type="non-terminal residue" evidence="1">
    <location>
        <position position="1"/>
    </location>
</feature>